<evidence type="ECO:0000313" key="3">
    <source>
        <dbReference type="Proteomes" id="UP000749646"/>
    </source>
</evidence>
<keyword evidence="3" id="KW-1185">Reference proteome</keyword>
<reference evidence="2" key="1">
    <citation type="journal article" date="2020" name="Fungal Divers.">
        <title>Resolving the Mortierellaceae phylogeny through synthesis of multi-gene phylogenetics and phylogenomics.</title>
        <authorList>
            <person name="Vandepol N."/>
            <person name="Liber J."/>
            <person name="Desiro A."/>
            <person name="Na H."/>
            <person name="Kennedy M."/>
            <person name="Barry K."/>
            <person name="Grigoriev I.V."/>
            <person name="Miller A.N."/>
            <person name="O'Donnell K."/>
            <person name="Stajich J.E."/>
            <person name="Bonito G."/>
        </authorList>
    </citation>
    <scope>NUCLEOTIDE SEQUENCE</scope>
    <source>
        <strain evidence="2">MES-2147</strain>
    </source>
</reference>
<accession>A0A9P6MEN6</accession>
<name>A0A9P6MEN6_9FUNG</name>
<organism evidence="2 3">
    <name type="scientific">Modicella reniformis</name>
    <dbReference type="NCBI Taxonomy" id="1440133"/>
    <lineage>
        <taxon>Eukaryota</taxon>
        <taxon>Fungi</taxon>
        <taxon>Fungi incertae sedis</taxon>
        <taxon>Mucoromycota</taxon>
        <taxon>Mortierellomycotina</taxon>
        <taxon>Mortierellomycetes</taxon>
        <taxon>Mortierellales</taxon>
        <taxon>Mortierellaceae</taxon>
        <taxon>Modicella</taxon>
    </lineage>
</organism>
<dbReference type="SUPFAM" id="SSF52317">
    <property type="entry name" value="Class I glutamine amidotransferase-like"/>
    <property type="match status" value="1"/>
</dbReference>
<protein>
    <recommendedName>
        <fullName evidence="1">DJ-1/PfpI domain-containing protein</fullName>
    </recommendedName>
</protein>
<dbReference type="Gene3D" id="3.40.50.880">
    <property type="match status" value="1"/>
</dbReference>
<dbReference type="Pfam" id="PF01965">
    <property type="entry name" value="DJ-1_PfpI"/>
    <property type="match status" value="1"/>
</dbReference>
<dbReference type="InterPro" id="IPR029062">
    <property type="entry name" value="Class_I_gatase-like"/>
</dbReference>
<dbReference type="OrthoDB" id="543156at2759"/>
<proteinExistence type="predicted"/>
<dbReference type="PANTHER" id="PTHR43130:SF15">
    <property type="entry name" value="THIJ_PFPI FAMILY PROTEIN (AFU_ORTHOLOGUE AFUA_5G14240)"/>
    <property type="match status" value="1"/>
</dbReference>
<dbReference type="InterPro" id="IPR052158">
    <property type="entry name" value="INH-QAR"/>
</dbReference>
<gene>
    <name evidence="2" type="ORF">BGZ65_008791</name>
</gene>
<dbReference type="PANTHER" id="PTHR43130">
    <property type="entry name" value="ARAC-FAMILY TRANSCRIPTIONAL REGULATOR"/>
    <property type="match status" value="1"/>
</dbReference>
<evidence type="ECO:0000259" key="1">
    <source>
        <dbReference type="Pfam" id="PF01965"/>
    </source>
</evidence>
<sequence>MSTTVPPHGPLPRIEKSGQLQLGALVFNESDLLDIMGPMRIFGEELTKMNIKINFITVYDNLDPIRTSQQVQIHPQYTLKDAPHMDMFFMPGGYGTREQCRDPEIMKLITPRLEAATWVMTVCTGSGILAKSGLIDGYRATTNKAVFEWAACE</sequence>
<dbReference type="Proteomes" id="UP000749646">
    <property type="component" value="Unassembled WGS sequence"/>
</dbReference>
<feature type="non-terminal residue" evidence="2">
    <location>
        <position position="153"/>
    </location>
</feature>
<dbReference type="EMBL" id="JAAAHW010001327">
    <property type="protein sequence ID" value="KAF9995575.1"/>
    <property type="molecule type" value="Genomic_DNA"/>
</dbReference>
<feature type="domain" description="DJ-1/PfpI" evidence="1">
    <location>
        <begin position="25"/>
        <end position="146"/>
    </location>
</feature>
<evidence type="ECO:0000313" key="2">
    <source>
        <dbReference type="EMBL" id="KAF9995575.1"/>
    </source>
</evidence>
<dbReference type="AlphaFoldDB" id="A0A9P6MEN6"/>
<dbReference type="InterPro" id="IPR002818">
    <property type="entry name" value="DJ-1/PfpI"/>
</dbReference>
<comment type="caution">
    <text evidence="2">The sequence shown here is derived from an EMBL/GenBank/DDBJ whole genome shotgun (WGS) entry which is preliminary data.</text>
</comment>